<evidence type="ECO:0000259" key="3">
    <source>
        <dbReference type="Pfam" id="PF01113"/>
    </source>
</evidence>
<proteinExistence type="predicted"/>
<protein>
    <recommendedName>
        <fullName evidence="3">Dihydrodipicolinate reductase N-terminal domain-containing protein</fullName>
    </recommendedName>
</protein>
<sequence>MIKLLILGPTGSMGKLISNLALKDNEIDVVAACDVTHIGDDLGFISGVNDPNKIKISDVNYLQKVIDETKPDVVVDFTVAKATEKNCKICVENGIKCVIGTTAMTQDFLDEFEKLVKTKKAPAVISPNMAT</sequence>
<reference evidence="4" key="1">
    <citation type="journal article" date="2014" name="Front. Microbiol.">
        <title>High frequency of phylogenetically diverse reductive dehalogenase-homologous genes in deep subseafloor sedimentary metagenomes.</title>
        <authorList>
            <person name="Kawai M."/>
            <person name="Futagami T."/>
            <person name="Toyoda A."/>
            <person name="Takaki Y."/>
            <person name="Nishi S."/>
            <person name="Hori S."/>
            <person name="Arai W."/>
            <person name="Tsubouchi T."/>
            <person name="Morono Y."/>
            <person name="Uchiyama I."/>
            <person name="Ito T."/>
            <person name="Fujiyama A."/>
            <person name="Inagaki F."/>
            <person name="Takami H."/>
        </authorList>
    </citation>
    <scope>NUCLEOTIDE SEQUENCE</scope>
    <source>
        <strain evidence="4">Expedition CK06-06</strain>
    </source>
</reference>
<dbReference type="CDD" id="cd02274">
    <property type="entry name" value="DHDPR_N"/>
    <property type="match status" value="1"/>
</dbReference>
<feature type="domain" description="Dihydrodipicolinate reductase N-terminal" evidence="3">
    <location>
        <begin position="2"/>
        <end position="129"/>
    </location>
</feature>
<name>X1NYN8_9ZZZZ</name>
<accession>X1NYN8</accession>
<evidence type="ECO:0000313" key="4">
    <source>
        <dbReference type="EMBL" id="GAI49162.1"/>
    </source>
</evidence>
<organism evidence="4">
    <name type="scientific">marine sediment metagenome</name>
    <dbReference type="NCBI Taxonomy" id="412755"/>
    <lineage>
        <taxon>unclassified sequences</taxon>
        <taxon>metagenomes</taxon>
        <taxon>ecological metagenomes</taxon>
    </lineage>
</organism>
<dbReference type="PANTHER" id="PTHR20836:SF0">
    <property type="entry name" value="4-HYDROXY-TETRAHYDRODIPICOLINATE REDUCTASE 1, CHLOROPLASTIC-RELATED"/>
    <property type="match status" value="1"/>
</dbReference>
<dbReference type="GO" id="GO:0009089">
    <property type="term" value="P:lysine biosynthetic process via diaminopimelate"/>
    <property type="evidence" value="ECO:0007669"/>
    <property type="project" value="InterPro"/>
</dbReference>
<dbReference type="PANTHER" id="PTHR20836">
    <property type="entry name" value="DIHYDRODIPICOLINATE REDUCTASE"/>
    <property type="match status" value="1"/>
</dbReference>
<evidence type="ECO:0000256" key="1">
    <source>
        <dbReference type="ARBA" id="ARBA00022857"/>
    </source>
</evidence>
<gene>
    <name evidence="4" type="ORF">S06H3_54209</name>
</gene>
<keyword evidence="1" id="KW-0521">NADP</keyword>
<evidence type="ECO:0000256" key="2">
    <source>
        <dbReference type="ARBA" id="ARBA00023002"/>
    </source>
</evidence>
<dbReference type="Gene3D" id="3.40.50.720">
    <property type="entry name" value="NAD(P)-binding Rossmann-like Domain"/>
    <property type="match status" value="1"/>
</dbReference>
<dbReference type="AlphaFoldDB" id="X1NYN8"/>
<comment type="caution">
    <text evidence="4">The sequence shown here is derived from an EMBL/GenBank/DDBJ whole genome shotgun (WGS) entry which is preliminary data.</text>
</comment>
<dbReference type="GO" id="GO:0008839">
    <property type="term" value="F:4-hydroxy-tetrahydrodipicolinate reductase"/>
    <property type="evidence" value="ECO:0007669"/>
    <property type="project" value="InterPro"/>
</dbReference>
<dbReference type="InterPro" id="IPR036291">
    <property type="entry name" value="NAD(P)-bd_dom_sf"/>
</dbReference>
<keyword evidence="2" id="KW-0560">Oxidoreductase</keyword>
<feature type="non-terminal residue" evidence="4">
    <location>
        <position position="131"/>
    </location>
</feature>
<dbReference type="EMBL" id="BARV01034647">
    <property type="protein sequence ID" value="GAI49162.1"/>
    <property type="molecule type" value="Genomic_DNA"/>
</dbReference>
<dbReference type="SUPFAM" id="SSF51735">
    <property type="entry name" value="NAD(P)-binding Rossmann-fold domains"/>
    <property type="match status" value="1"/>
</dbReference>
<dbReference type="InterPro" id="IPR000846">
    <property type="entry name" value="DapB_N"/>
</dbReference>
<dbReference type="Pfam" id="PF01113">
    <property type="entry name" value="DapB_N"/>
    <property type="match status" value="1"/>
</dbReference>
<dbReference type="InterPro" id="IPR023940">
    <property type="entry name" value="DHDPR_bac"/>
</dbReference>
<dbReference type="GO" id="GO:0019877">
    <property type="term" value="P:diaminopimelate biosynthetic process"/>
    <property type="evidence" value="ECO:0007669"/>
    <property type="project" value="TreeGrafter"/>
</dbReference>